<dbReference type="Gene3D" id="3.40.50.300">
    <property type="entry name" value="P-loop containing nucleotide triphosphate hydrolases"/>
    <property type="match status" value="1"/>
</dbReference>
<proteinExistence type="predicted"/>
<protein>
    <recommendedName>
        <fullName evidence="2">ATPase AAA-type core domain-containing protein</fullName>
    </recommendedName>
</protein>
<feature type="region of interest" description="Disordered" evidence="1">
    <location>
        <begin position="1"/>
        <end position="21"/>
    </location>
</feature>
<evidence type="ECO:0000256" key="1">
    <source>
        <dbReference type="SAM" id="MobiDB-lite"/>
    </source>
</evidence>
<dbReference type="KEGG" id="rer:RER_06220"/>
<sequence length="548" mass="61216">MLSELDPVETRQVRPSLPKKSSTSDLESILFVIVERGERTPREQHYPYVTLERDPWDDYTFRTLFSLTIYLDRTSMVRIGDVKIMKLGQGGGPTSFVDRRFKGLPVNYCSLGQSYTYYNLVKELPAKVADMLLRGINDVVYRPGIRDAFEDEEVFQLSLLRTGSAMTAFRDAPNLFISGLVQVSEPTVILGFNTDVGGGTFPIRFIFNDSPNLPDRINAIIGYNGSGKTQLMANLAMVATASIHRRNVDEYGVFEDAATIFSSVIAISYSAFDTFAMPDEIWHTDRERSMVSARLRLGASTFGYTYCGLRRLVSVGSQENSPPVRPLKSIEDLTADFTIALDIAQGSDKGAVLTKALQSLGREPSFGRIGLDRFLAMESTNWHSQFEKLSTGHKIVLNIIAHIVCYSEPKSLVLIDEPESHLHPSLLSAFMNSLSGILRDLDCFAVIATHSPVVIQEIPRRYVRVLKRIGNSTRVEEVVQETFAENIGSLTSSVFDLDSTATDFHEVLRNLAENRSLEEIDTIFGGEMSIQGRAYVRSIQRQLRDSNA</sequence>
<reference evidence="3 4" key="2">
    <citation type="journal article" date="2006" name="Environ. Microbiol.">
        <title>Sequence analysis of three plasmids harboured in Rhodococcus erythropolis strain PR4.</title>
        <authorList>
            <person name="Sekine M."/>
            <person name="Tanikawa S."/>
            <person name="Omata S."/>
            <person name="Saito M."/>
            <person name="Fujisawa T."/>
            <person name="Tsukatani N."/>
            <person name="Tajima T."/>
            <person name="Sekigawa T."/>
            <person name="Kosugi H."/>
            <person name="Matsuo Y."/>
            <person name="Nishiko R."/>
            <person name="Imamura K."/>
            <person name="Ito M."/>
            <person name="Narita H."/>
            <person name="Tago S."/>
            <person name="Fujita N."/>
            <person name="Harayama S."/>
        </authorList>
    </citation>
    <scope>NUCLEOTIDE SEQUENCE [LARGE SCALE GENOMIC DNA]</scope>
    <source>
        <strain evidence="4">PR4 / NBRC 100887</strain>
    </source>
</reference>
<dbReference type="InterPro" id="IPR027417">
    <property type="entry name" value="P-loop_NTPase"/>
</dbReference>
<accession>C0ZNS8</accession>
<evidence type="ECO:0000259" key="2">
    <source>
        <dbReference type="Pfam" id="PF13304"/>
    </source>
</evidence>
<gene>
    <name evidence="3" type="ordered locus">RER_06220</name>
</gene>
<reference evidence="4" key="1">
    <citation type="submission" date="2005-03" db="EMBL/GenBank/DDBJ databases">
        <title>Comparison of the complete genome sequences of Rhodococcus erythropolis PR4 and Rhodococcus opacus B4.</title>
        <authorList>
            <person name="Takarada H."/>
            <person name="Sekine M."/>
            <person name="Hosoyama A."/>
            <person name="Yamada R."/>
            <person name="Fujisawa T."/>
            <person name="Omata S."/>
            <person name="Shimizu A."/>
            <person name="Tsukatani N."/>
            <person name="Tanikawa S."/>
            <person name="Fujita N."/>
            <person name="Harayama S."/>
        </authorList>
    </citation>
    <scope>NUCLEOTIDE SEQUENCE [LARGE SCALE GENOMIC DNA]</scope>
    <source>
        <strain evidence="4">PR4 / NBRC 100887</strain>
    </source>
</reference>
<dbReference type="GO" id="GO:0005524">
    <property type="term" value="F:ATP binding"/>
    <property type="evidence" value="ECO:0007669"/>
    <property type="project" value="InterPro"/>
</dbReference>
<dbReference type="GO" id="GO:0016887">
    <property type="term" value="F:ATP hydrolysis activity"/>
    <property type="evidence" value="ECO:0007669"/>
    <property type="project" value="InterPro"/>
</dbReference>
<dbReference type="SUPFAM" id="SSF52540">
    <property type="entry name" value="P-loop containing nucleoside triphosphate hydrolases"/>
    <property type="match status" value="1"/>
</dbReference>
<dbReference type="InterPro" id="IPR051396">
    <property type="entry name" value="Bact_Antivir_Def_Nuclease"/>
</dbReference>
<dbReference type="Pfam" id="PF13304">
    <property type="entry name" value="AAA_21"/>
    <property type="match status" value="1"/>
</dbReference>
<organism evidence="3 4">
    <name type="scientific">Rhodococcus erythropolis (strain PR4 / NBRC 100887)</name>
    <dbReference type="NCBI Taxonomy" id="234621"/>
    <lineage>
        <taxon>Bacteria</taxon>
        <taxon>Bacillati</taxon>
        <taxon>Actinomycetota</taxon>
        <taxon>Actinomycetes</taxon>
        <taxon>Mycobacteriales</taxon>
        <taxon>Nocardiaceae</taxon>
        <taxon>Rhodococcus</taxon>
        <taxon>Rhodococcus erythropolis group</taxon>
    </lineage>
</organism>
<feature type="domain" description="ATPase AAA-type core" evidence="2">
    <location>
        <begin position="386"/>
        <end position="455"/>
    </location>
</feature>
<name>C0ZNS8_RHOE4</name>
<evidence type="ECO:0000313" key="4">
    <source>
        <dbReference type="Proteomes" id="UP000002204"/>
    </source>
</evidence>
<dbReference type="AlphaFoldDB" id="C0ZNS8"/>
<dbReference type="EMBL" id="AP008957">
    <property type="protein sequence ID" value="BAH31330.1"/>
    <property type="molecule type" value="Genomic_DNA"/>
</dbReference>
<dbReference type="eggNOG" id="COG1106">
    <property type="taxonomic scope" value="Bacteria"/>
</dbReference>
<evidence type="ECO:0000313" key="3">
    <source>
        <dbReference type="EMBL" id="BAH31330.1"/>
    </source>
</evidence>
<dbReference type="Proteomes" id="UP000002204">
    <property type="component" value="Chromosome"/>
</dbReference>
<dbReference type="HOGENOM" id="CLU_028965_0_1_11"/>
<dbReference type="PANTHER" id="PTHR43581">
    <property type="entry name" value="ATP/GTP PHOSPHATASE"/>
    <property type="match status" value="1"/>
</dbReference>
<dbReference type="PANTHER" id="PTHR43581:SF2">
    <property type="entry name" value="EXCINUCLEASE ATPASE SUBUNIT"/>
    <property type="match status" value="1"/>
</dbReference>
<dbReference type="InterPro" id="IPR003959">
    <property type="entry name" value="ATPase_AAA_core"/>
</dbReference>